<evidence type="ECO:0000313" key="1">
    <source>
        <dbReference type="EMBL" id="GEP45764.1"/>
    </source>
</evidence>
<name>A0A512MGB5_9BACT</name>
<dbReference type="SUPFAM" id="SSF52833">
    <property type="entry name" value="Thioredoxin-like"/>
    <property type="match status" value="1"/>
</dbReference>
<evidence type="ECO:0000313" key="2">
    <source>
        <dbReference type="Proteomes" id="UP000321577"/>
    </source>
</evidence>
<dbReference type="RefSeq" id="WP_170267053.1">
    <property type="nucleotide sequence ID" value="NZ_BKAG01000058.1"/>
</dbReference>
<keyword evidence="2" id="KW-1185">Reference proteome</keyword>
<protein>
    <recommendedName>
        <fullName evidence="3">Alkyl hydroperoxide reductase subunit C/ Thiol specific antioxidant domain-containing protein</fullName>
    </recommendedName>
</protein>
<accession>A0A512MGB5</accession>
<dbReference type="AlphaFoldDB" id="A0A512MGB5"/>
<dbReference type="Gene3D" id="3.40.30.10">
    <property type="entry name" value="Glutaredoxin"/>
    <property type="match status" value="1"/>
</dbReference>
<organism evidence="1 2">
    <name type="scientific">Brevifollis gellanilyticus</name>
    <dbReference type="NCBI Taxonomy" id="748831"/>
    <lineage>
        <taxon>Bacteria</taxon>
        <taxon>Pseudomonadati</taxon>
        <taxon>Verrucomicrobiota</taxon>
        <taxon>Verrucomicrobiia</taxon>
        <taxon>Verrucomicrobiales</taxon>
        <taxon>Verrucomicrobiaceae</taxon>
    </lineage>
</organism>
<evidence type="ECO:0008006" key="3">
    <source>
        <dbReference type="Google" id="ProtNLM"/>
    </source>
</evidence>
<dbReference type="EMBL" id="BKAG01000058">
    <property type="protein sequence ID" value="GEP45764.1"/>
    <property type="molecule type" value="Genomic_DNA"/>
</dbReference>
<dbReference type="Proteomes" id="UP000321577">
    <property type="component" value="Unassembled WGS sequence"/>
</dbReference>
<proteinExistence type="predicted"/>
<gene>
    <name evidence="1" type="ORF">BGE01nite_50550</name>
</gene>
<comment type="caution">
    <text evidence="1">The sequence shown here is derived from an EMBL/GenBank/DDBJ whole genome shotgun (WGS) entry which is preliminary data.</text>
</comment>
<sequence length="47" mass="5389">MVSQKDGLIDHNLRTIVIDAQGRIQRVFDGNQWTTDQLIAEMKKAMC</sequence>
<reference evidence="1 2" key="1">
    <citation type="submission" date="2019-07" db="EMBL/GenBank/DDBJ databases">
        <title>Whole genome shotgun sequence of Brevifollis gellanilyticus NBRC 108608.</title>
        <authorList>
            <person name="Hosoyama A."/>
            <person name="Uohara A."/>
            <person name="Ohji S."/>
            <person name="Ichikawa N."/>
        </authorList>
    </citation>
    <scope>NUCLEOTIDE SEQUENCE [LARGE SCALE GENOMIC DNA]</scope>
    <source>
        <strain evidence="1 2">NBRC 108608</strain>
    </source>
</reference>
<dbReference type="InterPro" id="IPR036249">
    <property type="entry name" value="Thioredoxin-like_sf"/>
</dbReference>